<dbReference type="EMBL" id="FOVF01000015">
    <property type="protein sequence ID" value="SFN34070.1"/>
    <property type="molecule type" value="Genomic_DNA"/>
</dbReference>
<dbReference type="AlphaFoldDB" id="A0A1I4Y964"/>
<accession>A0A1I4Y964</accession>
<proteinExistence type="predicted"/>
<dbReference type="STRING" id="578942.SAMN05216289_11573"/>
<keyword evidence="2" id="KW-0732">Signal</keyword>
<evidence type="ECO:0008006" key="5">
    <source>
        <dbReference type="Google" id="ProtNLM"/>
    </source>
</evidence>
<evidence type="ECO:0000256" key="1">
    <source>
        <dbReference type="SAM" id="Coils"/>
    </source>
</evidence>
<protein>
    <recommendedName>
        <fullName evidence="5">DUF2884 family protein</fullName>
    </recommendedName>
</protein>
<keyword evidence="4" id="KW-1185">Reference proteome</keyword>
<evidence type="ECO:0000313" key="3">
    <source>
        <dbReference type="EMBL" id="SFN34070.1"/>
    </source>
</evidence>
<feature type="chain" id="PRO_5011722404" description="DUF2884 family protein" evidence="2">
    <location>
        <begin position="21"/>
        <end position="256"/>
    </location>
</feature>
<evidence type="ECO:0000256" key="2">
    <source>
        <dbReference type="SAM" id="SignalP"/>
    </source>
</evidence>
<feature type="coiled-coil region" evidence="1">
    <location>
        <begin position="193"/>
        <end position="235"/>
    </location>
</feature>
<sequence length="256" mass="27227">MISRTLLGASTLAFAFAASAAVARIHVDGDNCDVQSNYSTRIDGSRITLTDESSKAVVTLLPGGRVEIDGRSLPLSPSDAAHFAELERGIRAIVPEAKALAVDAVGIAFEAVGHVSTAFASDAHQARESAQRIARTADELKRSINARDSWGPHSDREVEDLIERSVGALIGEMVGNITAQAIQVALSGDDAAVAELEARAGSIEKNVEKAVEKRAKEIEARADALCERARDLDRIEAQIDARLPDGSPVDLVRVKR</sequence>
<evidence type="ECO:0000313" key="4">
    <source>
        <dbReference type="Proteomes" id="UP000198575"/>
    </source>
</evidence>
<keyword evidence="1" id="KW-0175">Coiled coil</keyword>
<feature type="signal peptide" evidence="2">
    <location>
        <begin position="1"/>
        <end position="20"/>
    </location>
</feature>
<gene>
    <name evidence="3" type="ORF">SAMN05216289_11573</name>
</gene>
<dbReference type="RefSeq" id="WP_175498046.1">
    <property type="nucleotide sequence ID" value="NZ_FOVF01000015.1"/>
</dbReference>
<dbReference type="Pfam" id="PF11101">
    <property type="entry name" value="DUF2884"/>
    <property type="match status" value="1"/>
</dbReference>
<dbReference type="InterPro" id="IPR021307">
    <property type="entry name" value="DUF2884"/>
</dbReference>
<name>A0A1I4Y964_9GAMM</name>
<organism evidence="3 4">
    <name type="scientific">Dokdonella immobilis</name>
    <dbReference type="NCBI Taxonomy" id="578942"/>
    <lineage>
        <taxon>Bacteria</taxon>
        <taxon>Pseudomonadati</taxon>
        <taxon>Pseudomonadota</taxon>
        <taxon>Gammaproteobacteria</taxon>
        <taxon>Lysobacterales</taxon>
        <taxon>Rhodanobacteraceae</taxon>
        <taxon>Dokdonella</taxon>
    </lineage>
</organism>
<reference evidence="3 4" key="1">
    <citation type="submission" date="2016-10" db="EMBL/GenBank/DDBJ databases">
        <authorList>
            <person name="de Groot N.N."/>
        </authorList>
    </citation>
    <scope>NUCLEOTIDE SEQUENCE [LARGE SCALE GENOMIC DNA]</scope>
    <source>
        <strain evidence="3 4">CGMCC 1.7659</strain>
    </source>
</reference>
<dbReference type="Proteomes" id="UP000198575">
    <property type="component" value="Unassembled WGS sequence"/>
</dbReference>